<keyword evidence="2" id="KW-1185">Reference proteome</keyword>
<dbReference type="Proteomes" id="UP000467700">
    <property type="component" value="Unassembled WGS sequence"/>
</dbReference>
<evidence type="ECO:0000313" key="2">
    <source>
        <dbReference type="Proteomes" id="UP000467700"/>
    </source>
</evidence>
<sequence length="285" mass="31600">MSSTPCIVRVPPELLCQIFAATLPSSEDPDISPNSGAYLLTQVCQEWRHVAITDPRLWAAFKVSLRPSTSPTRVHAVILFLTRSASQPLSISLVAPDQFKQFDPDTRKLATSIIHLLTKHASRWSRISLVLPSSSTLFASLSTFPAPELTRLSLDLGNWTYEEASNINNLLMRAPALRHFSWSNRASWGSWDAVFDTGVEKLRAPWHALTNILLDTHVTFKVALAVLPGRDQIATISSEDPLKARIHLPYLERLSIFQHTLDDGLSTLLTKSNGPNHYAASNLSS</sequence>
<evidence type="ECO:0008006" key="3">
    <source>
        <dbReference type="Google" id="ProtNLM"/>
    </source>
</evidence>
<name>A0A8S0WCM4_CYCAE</name>
<dbReference type="OrthoDB" id="2269034at2759"/>
<evidence type="ECO:0000313" key="1">
    <source>
        <dbReference type="EMBL" id="CAA7259163.1"/>
    </source>
</evidence>
<organism evidence="1 2">
    <name type="scientific">Cyclocybe aegerita</name>
    <name type="common">Black poplar mushroom</name>
    <name type="synonym">Agrocybe aegerita</name>
    <dbReference type="NCBI Taxonomy" id="1973307"/>
    <lineage>
        <taxon>Eukaryota</taxon>
        <taxon>Fungi</taxon>
        <taxon>Dikarya</taxon>
        <taxon>Basidiomycota</taxon>
        <taxon>Agaricomycotina</taxon>
        <taxon>Agaricomycetes</taxon>
        <taxon>Agaricomycetidae</taxon>
        <taxon>Agaricales</taxon>
        <taxon>Agaricineae</taxon>
        <taxon>Bolbitiaceae</taxon>
        <taxon>Cyclocybe</taxon>
    </lineage>
</organism>
<reference evidence="1 2" key="1">
    <citation type="submission" date="2020-01" db="EMBL/GenBank/DDBJ databases">
        <authorList>
            <person name="Gupta K D."/>
        </authorList>
    </citation>
    <scope>NUCLEOTIDE SEQUENCE [LARGE SCALE GENOMIC DNA]</scope>
</reference>
<dbReference type="AlphaFoldDB" id="A0A8S0WCM4"/>
<comment type="caution">
    <text evidence="1">The sequence shown here is derived from an EMBL/GenBank/DDBJ whole genome shotgun (WGS) entry which is preliminary data.</text>
</comment>
<dbReference type="EMBL" id="CACVBS010000013">
    <property type="protein sequence ID" value="CAA7259163.1"/>
    <property type="molecule type" value="Genomic_DNA"/>
</dbReference>
<protein>
    <recommendedName>
        <fullName evidence="3">F-box domain-containing protein</fullName>
    </recommendedName>
</protein>
<accession>A0A8S0WCM4</accession>
<dbReference type="Gene3D" id="1.20.1280.50">
    <property type="match status" value="1"/>
</dbReference>
<proteinExistence type="predicted"/>
<gene>
    <name evidence="1" type="ORF">AAE3_LOCUS1341</name>
</gene>